<proteinExistence type="predicted"/>
<reference evidence="3" key="1">
    <citation type="submission" date="2016-10" db="EMBL/GenBank/DDBJ databases">
        <authorList>
            <person name="Varghese N."/>
            <person name="Submissions S."/>
        </authorList>
    </citation>
    <scope>NUCLEOTIDE SEQUENCE [LARGE SCALE GENOMIC DNA]</scope>
    <source>
        <strain evidence="3">CGMCC 1.7061</strain>
    </source>
</reference>
<evidence type="ECO:0008006" key="4">
    <source>
        <dbReference type="Google" id="ProtNLM"/>
    </source>
</evidence>
<dbReference type="RefSeq" id="WP_245750021.1">
    <property type="nucleotide sequence ID" value="NZ_FOUE01000006.1"/>
</dbReference>
<dbReference type="InterPro" id="IPR021268">
    <property type="entry name" value="DUF2845"/>
</dbReference>
<dbReference type="EMBL" id="FOUE01000006">
    <property type="protein sequence ID" value="SFM69424.1"/>
    <property type="molecule type" value="Genomic_DNA"/>
</dbReference>
<evidence type="ECO:0000256" key="1">
    <source>
        <dbReference type="SAM" id="SignalP"/>
    </source>
</evidence>
<dbReference type="Pfam" id="PF11006">
    <property type="entry name" value="DUF2845"/>
    <property type="match status" value="2"/>
</dbReference>
<keyword evidence="1" id="KW-0732">Signal</keyword>
<evidence type="ECO:0000313" key="3">
    <source>
        <dbReference type="Proteomes" id="UP000198519"/>
    </source>
</evidence>
<name>A0A1I4SY96_9GAMM</name>
<accession>A0A1I4SY96</accession>
<sequence length="193" mass="21842">MVVMFSANRLLPLVLLLALQTWPATAAFRCGNSLVDIGDWPVEVRERCGEPDHIAVYPSAAVPGLGVTDTIEHWYYNPGPHRLIRRLEFRDGKLYREESLGYGFVTGSGERCSSGFLREGLSEYEVLSRCGEALSQRVYWRSFDAGWPGYPGAGVVVMPVKEWLYEFGRNEFRRVVVLQNGLVVEVRTDDKPR</sequence>
<keyword evidence="3" id="KW-1185">Reference proteome</keyword>
<protein>
    <recommendedName>
        <fullName evidence="4">DUF2845 domain-containing protein</fullName>
    </recommendedName>
</protein>
<gene>
    <name evidence="2" type="ORF">SAMN04487963_3387</name>
</gene>
<dbReference type="Proteomes" id="UP000198519">
    <property type="component" value="Unassembled WGS sequence"/>
</dbReference>
<evidence type="ECO:0000313" key="2">
    <source>
        <dbReference type="EMBL" id="SFM69424.1"/>
    </source>
</evidence>
<dbReference type="STRING" id="488535.SAMN04487963_3387"/>
<feature type="signal peptide" evidence="1">
    <location>
        <begin position="1"/>
        <end position="26"/>
    </location>
</feature>
<organism evidence="2 3">
    <name type="scientific">Marinobacter zhejiangensis</name>
    <dbReference type="NCBI Taxonomy" id="488535"/>
    <lineage>
        <taxon>Bacteria</taxon>
        <taxon>Pseudomonadati</taxon>
        <taxon>Pseudomonadota</taxon>
        <taxon>Gammaproteobacteria</taxon>
        <taxon>Pseudomonadales</taxon>
        <taxon>Marinobacteraceae</taxon>
        <taxon>Marinobacter</taxon>
    </lineage>
</organism>
<feature type="chain" id="PRO_5011453413" description="DUF2845 domain-containing protein" evidence="1">
    <location>
        <begin position="27"/>
        <end position="193"/>
    </location>
</feature>
<dbReference type="AlphaFoldDB" id="A0A1I4SY96"/>